<organism evidence="5 6">
    <name type="scientific">Cyclostephanos tholiformis</name>
    <dbReference type="NCBI Taxonomy" id="382380"/>
    <lineage>
        <taxon>Eukaryota</taxon>
        <taxon>Sar</taxon>
        <taxon>Stramenopiles</taxon>
        <taxon>Ochrophyta</taxon>
        <taxon>Bacillariophyta</taxon>
        <taxon>Coscinodiscophyceae</taxon>
        <taxon>Thalassiosirophycidae</taxon>
        <taxon>Stephanodiscales</taxon>
        <taxon>Stephanodiscaceae</taxon>
        <taxon>Cyclostephanos</taxon>
    </lineage>
</organism>
<keyword evidence="6" id="KW-1185">Reference proteome</keyword>
<feature type="compositionally biased region" description="Basic and acidic residues" evidence="3">
    <location>
        <begin position="894"/>
        <end position="907"/>
    </location>
</feature>
<name>A0ABD3SRK9_9STRA</name>
<dbReference type="AlphaFoldDB" id="A0ABD3SRK9"/>
<feature type="compositionally biased region" description="Low complexity" evidence="3">
    <location>
        <begin position="128"/>
        <end position="149"/>
    </location>
</feature>
<feature type="compositionally biased region" description="Low complexity" evidence="3">
    <location>
        <begin position="766"/>
        <end position="780"/>
    </location>
</feature>
<gene>
    <name evidence="5" type="ORF">ACHAXA_005988</name>
</gene>
<dbReference type="SUPFAM" id="SSF56112">
    <property type="entry name" value="Protein kinase-like (PK-like)"/>
    <property type="match status" value="1"/>
</dbReference>
<dbReference type="Pfam" id="PF00069">
    <property type="entry name" value="Pkinase"/>
    <property type="match status" value="1"/>
</dbReference>
<dbReference type="PANTHER" id="PTHR24347">
    <property type="entry name" value="SERINE/THREONINE-PROTEIN KINASE"/>
    <property type="match status" value="1"/>
</dbReference>
<dbReference type="GO" id="GO:0005524">
    <property type="term" value="F:ATP binding"/>
    <property type="evidence" value="ECO:0007669"/>
    <property type="project" value="UniProtKB-KW"/>
</dbReference>
<keyword evidence="2" id="KW-0067">ATP-binding</keyword>
<dbReference type="FunFam" id="1.10.510.10:FF:000571">
    <property type="entry name" value="Maternal embryonic leucine zipper kinase"/>
    <property type="match status" value="1"/>
</dbReference>
<feature type="compositionally biased region" description="Low complexity" evidence="3">
    <location>
        <begin position="362"/>
        <end position="382"/>
    </location>
</feature>
<dbReference type="PROSITE" id="PS00108">
    <property type="entry name" value="PROTEIN_KINASE_ST"/>
    <property type="match status" value="1"/>
</dbReference>
<feature type="region of interest" description="Disordered" evidence="3">
    <location>
        <begin position="239"/>
        <end position="273"/>
    </location>
</feature>
<dbReference type="Proteomes" id="UP001530377">
    <property type="component" value="Unassembled WGS sequence"/>
</dbReference>
<evidence type="ECO:0000259" key="4">
    <source>
        <dbReference type="PROSITE" id="PS50011"/>
    </source>
</evidence>
<dbReference type="Gene3D" id="1.10.510.10">
    <property type="entry name" value="Transferase(Phosphotransferase) domain 1"/>
    <property type="match status" value="1"/>
</dbReference>
<feature type="compositionally biased region" description="Low complexity" evidence="3">
    <location>
        <begin position="61"/>
        <end position="100"/>
    </location>
</feature>
<accession>A0ABD3SRK9</accession>
<feature type="compositionally biased region" description="Polar residues" evidence="3">
    <location>
        <begin position="838"/>
        <end position="850"/>
    </location>
</feature>
<feature type="domain" description="Protein kinase" evidence="4">
    <location>
        <begin position="494"/>
        <end position="751"/>
    </location>
</feature>
<dbReference type="InterPro" id="IPR008271">
    <property type="entry name" value="Ser/Thr_kinase_AS"/>
</dbReference>
<keyword evidence="1" id="KW-0547">Nucleotide-binding</keyword>
<dbReference type="EMBL" id="JALLPB020000011">
    <property type="protein sequence ID" value="KAL3826908.1"/>
    <property type="molecule type" value="Genomic_DNA"/>
</dbReference>
<evidence type="ECO:0000256" key="1">
    <source>
        <dbReference type="ARBA" id="ARBA00022741"/>
    </source>
</evidence>
<dbReference type="InterPro" id="IPR000719">
    <property type="entry name" value="Prot_kinase_dom"/>
</dbReference>
<evidence type="ECO:0000256" key="3">
    <source>
        <dbReference type="SAM" id="MobiDB-lite"/>
    </source>
</evidence>
<proteinExistence type="predicted"/>
<feature type="compositionally biased region" description="Low complexity" evidence="3">
    <location>
        <begin position="330"/>
        <end position="344"/>
    </location>
</feature>
<dbReference type="PROSITE" id="PS50011">
    <property type="entry name" value="PROTEIN_KINASE_DOM"/>
    <property type="match status" value="1"/>
</dbReference>
<comment type="caution">
    <text evidence="5">The sequence shown here is derived from an EMBL/GenBank/DDBJ whole genome shotgun (WGS) entry which is preliminary data.</text>
</comment>
<dbReference type="InterPro" id="IPR011009">
    <property type="entry name" value="Kinase-like_dom_sf"/>
</dbReference>
<feature type="region of interest" description="Disordered" evidence="3">
    <location>
        <begin position="405"/>
        <end position="425"/>
    </location>
</feature>
<sequence length="967" mass="104104">ALQRKVEKAPPPPFKGLEKEMINKFTRSSSRKKQSSSVTSPSSSSVTSLSNAAGGGGGHHTSGSSTSSRSRATAQSMPRSSSGASTSSPRRSHPTSRSTPGPGLNEHLSRDGGGGGGGGGSSRRNNKSSHPSCSASVASSTGGASRRFSSALSVASISSASVFAPSVAPSTAGGGGGVNGRGGVGGLTELQPSSARLLKELNKSANSSLLSSLGTAASRTFRSYKMTLPRFPPVIRSDYNDSTFIDGGGGGGENDDGNDDVDKPPPPAPPVETDLELLGRTVHAVSSALTEPPRDGDRYMIYDVGFNPRGCVWDALVVVQVEKNDDDDLSSSVDGSSRSSMRGSTNREGKKNGGGGSRRRGSSTGIRRSTGGSDNNVTTGMKDGSGGGGGMSTFTFPIRVTCAEDEDDDASSASSGRQQPQRPRAKTYAVDVSVIDDSVNYSISRWSAAEALERRDDMKNAMEWVSYGIRRSMARSMFPKFPEGCQGRPFREIYQLNKKLKSGTFSTVCRGVHRVTGRQVAVKCILRKKIEPSVDAAVFEEVLIMSGLHHKYICPMIDYFEEDRCHFVVMELERGGDLCERLNEKVRYSEEDARKVVRNICEAMDFVHSRGFAHCDIKPRNYLLRSKKDDVDVRLADFGFAQHVHAPNCLTSQCGTPFFVAPEVINRKPYDQKVDMWSIGVTTYLLLCGETPFNGKNRQQLFRRISCDEPTFADDKWGSISDEGVDFIRKLLAKDPAKRLSAAQALSHRWLRRNEEVPTNAQPHRSSIQSQSKLLSQPPLDLGPSDKWTRGSSSSVAGSVSSTTRSGGFVPPSHRSREPKTSVGSSSSVVAPMGSKAPSRNQVLRSSVDSAKSREPTNRISNNSESRERTHRSESKSGESSSKSKAGESSSKSKPRDNRSISRERSRIPPPPPRDSSSIAADIMKDSSSADINARLLDVIKSQDAKIEQLERLVKRMLDPEGAAHDK</sequence>
<dbReference type="SMART" id="SM00220">
    <property type="entry name" value="S_TKc"/>
    <property type="match status" value="1"/>
</dbReference>
<feature type="region of interest" description="Disordered" evidence="3">
    <location>
        <begin position="165"/>
        <end position="189"/>
    </location>
</feature>
<protein>
    <recommendedName>
        <fullName evidence="4">Protein kinase domain-containing protein</fullName>
    </recommendedName>
</protein>
<evidence type="ECO:0000256" key="2">
    <source>
        <dbReference type="ARBA" id="ARBA00022840"/>
    </source>
</evidence>
<evidence type="ECO:0000313" key="5">
    <source>
        <dbReference type="EMBL" id="KAL3826908.1"/>
    </source>
</evidence>
<feature type="region of interest" description="Disordered" evidence="3">
    <location>
        <begin position="325"/>
        <end position="390"/>
    </location>
</feature>
<feature type="non-terminal residue" evidence="5">
    <location>
        <position position="1"/>
    </location>
</feature>
<feature type="compositionally biased region" description="Low complexity" evidence="3">
    <location>
        <begin position="35"/>
        <end position="52"/>
    </location>
</feature>
<dbReference type="CDD" id="cd05117">
    <property type="entry name" value="STKc_CAMK"/>
    <property type="match status" value="1"/>
</dbReference>
<feature type="compositionally biased region" description="Gly residues" evidence="3">
    <location>
        <begin position="111"/>
        <end position="121"/>
    </location>
</feature>
<feature type="region of interest" description="Disordered" evidence="3">
    <location>
        <begin position="755"/>
        <end position="919"/>
    </location>
</feature>
<feature type="compositionally biased region" description="Low complexity" evidence="3">
    <location>
        <begin position="878"/>
        <end position="892"/>
    </location>
</feature>
<feature type="compositionally biased region" description="Gly residues" evidence="3">
    <location>
        <begin position="172"/>
        <end position="186"/>
    </location>
</feature>
<evidence type="ECO:0000313" key="6">
    <source>
        <dbReference type="Proteomes" id="UP001530377"/>
    </source>
</evidence>
<reference evidence="5 6" key="1">
    <citation type="submission" date="2024-10" db="EMBL/GenBank/DDBJ databases">
        <title>Updated reference genomes for cyclostephanoid diatoms.</title>
        <authorList>
            <person name="Roberts W.R."/>
            <person name="Alverson A.J."/>
        </authorList>
    </citation>
    <scope>NUCLEOTIDE SEQUENCE [LARGE SCALE GENOMIC DNA]</scope>
    <source>
        <strain evidence="5 6">AJA228-03</strain>
    </source>
</reference>
<feature type="compositionally biased region" description="Low complexity" evidence="3">
    <location>
        <begin position="790"/>
        <end position="808"/>
    </location>
</feature>
<feature type="region of interest" description="Disordered" evidence="3">
    <location>
        <begin position="1"/>
        <end position="149"/>
    </location>
</feature>
<feature type="compositionally biased region" description="Basic and acidic residues" evidence="3">
    <location>
        <begin position="865"/>
        <end position="877"/>
    </location>
</feature>